<sequence>MAVIKHIANKNSDYGESERYLIFQHNEYTQKPILDEEGHMILREEYYLDGLNCDPFSFASECQELNSYYHKNKNFNEIKSHHYIISFDPKDRDECGLTGERAQQLGLTFTKKNFPGHQALVCTHTDGHNKSGNIHVHIVINSLRKYDIPQEPYMEFDCEAKAGYKHHLSAAYLAHLKQEVMDMCKKEGLHQVDLLTPAERKITEKEYWAQRRGQEKLDKLNLKMKEDGITPKETRYQTEKQFLRDAIDDAASIARSPEEFSKILDEKYHIILKISRNRYSYLHPGRKKFITGRTLGTRYTEDFLLKAFEENTKSRRELKEEILEQQAPNTSTDLPPVPFSDTSAIPAPFIFIKSNLRLVIDLQTCIKAQQSKAYSQKVKLTNLKQMAQTVAYIQEHGYDSLDDFHAALNQASGQTSASRKSLKDTEQQLKEVNEQIHFTGQYLAYKNVYADYRTSRNKKKFYEEHRAELSLYDTALRTLKEKSGGNKLPSMKALYAEKDRLVELRDRQREDFSNHQDYERELRTVSANIDMILGKNRGQEQQIEKEQNLGVSQSLCKPSN</sequence>
<keyword evidence="5" id="KW-1185">Reference proteome</keyword>
<dbReference type="Proteomes" id="UP000822142">
    <property type="component" value="Unassembled WGS sequence"/>
</dbReference>
<feature type="coiled-coil region" evidence="1">
    <location>
        <begin position="462"/>
        <end position="511"/>
    </location>
</feature>
<evidence type="ECO:0000313" key="4">
    <source>
        <dbReference type="EMBL" id="NSJ87487.1"/>
    </source>
</evidence>
<evidence type="ECO:0000256" key="2">
    <source>
        <dbReference type="SAM" id="MobiDB-lite"/>
    </source>
</evidence>
<feature type="region of interest" description="Disordered" evidence="2">
    <location>
        <begin position="538"/>
        <end position="560"/>
    </location>
</feature>
<dbReference type="RefSeq" id="WP_173750304.1">
    <property type="nucleotide sequence ID" value="NZ_JAAITA010000042.1"/>
</dbReference>
<proteinExistence type="predicted"/>
<dbReference type="EMBL" id="JAAITA010000042">
    <property type="protein sequence ID" value="NSJ87487.1"/>
    <property type="molecule type" value="Genomic_DNA"/>
</dbReference>
<keyword evidence="1" id="KW-0175">Coiled coil</keyword>
<organism evidence="4 5">
    <name type="scientific">Blautia hansenii</name>
    <name type="common">Ruminococcus hansenii</name>
    <dbReference type="NCBI Taxonomy" id="1322"/>
    <lineage>
        <taxon>Bacteria</taxon>
        <taxon>Bacillati</taxon>
        <taxon>Bacillota</taxon>
        <taxon>Clostridia</taxon>
        <taxon>Lachnospirales</taxon>
        <taxon>Lachnospiraceae</taxon>
        <taxon>Blautia</taxon>
    </lineage>
</organism>
<name>A0ABX2IFW7_BLAHA</name>
<evidence type="ECO:0000256" key="1">
    <source>
        <dbReference type="SAM" id="Coils"/>
    </source>
</evidence>
<evidence type="ECO:0000259" key="3">
    <source>
        <dbReference type="Pfam" id="PF03432"/>
    </source>
</evidence>
<protein>
    <submittedName>
        <fullName evidence="4">Relaxase/mobilization nuclease domain-containing protein</fullName>
    </submittedName>
</protein>
<dbReference type="InterPro" id="IPR005094">
    <property type="entry name" value="Endonuclease_MobA/VirD2"/>
</dbReference>
<feature type="domain" description="MobA/VirD2-like nuclease" evidence="3">
    <location>
        <begin position="44"/>
        <end position="146"/>
    </location>
</feature>
<reference evidence="4 5" key="1">
    <citation type="journal article" date="2020" name="Cell Host Microbe">
        <title>Functional and Genomic Variation between Human-Derived Isolates of Lachnospiraceae Reveals Inter- and Intra-Species Diversity.</title>
        <authorList>
            <person name="Sorbara M.T."/>
            <person name="Littmann E.R."/>
            <person name="Fontana E."/>
            <person name="Moody T.U."/>
            <person name="Kohout C.E."/>
            <person name="Gjonbalaj M."/>
            <person name="Eaton V."/>
            <person name="Seok R."/>
            <person name="Leiner I.M."/>
            <person name="Pamer E.G."/>
        </authorList>
    </citation>
    <scope>NUCLEOTIDE SEQUENCE [LARGE SCALE GENOMIC DNA]</scope>
    <source>
        <strain evidence="4 5">MSK.15.26</strain>
    </source>
</reference>
<comment type="caution">
    <text evidence="4">The sequence shown here is derived from an EMBL/GenBank/DDBJ whole genome shotgun (WGS) entry which is preliminary data.</text>
</comment>
<feature type="compositionally biased region" description="Polar residues" evidence="2">
    <location>
        <begin position="549"/>
        <end position="560"/>
    </location>
</feature>
<evidence type="ECO:0000313" key="5">
    <source>
        <dbReference type="Proteomes" id="UP000822142"/>
    </source>
</evidence>
<gene>
    <name evidence="4" type="ORF">G5A70_15220</name>
</gene>
<dbReference type="Pfam" id="PF03432">
    <property type="entry name" value="Relaxase"/>
    <property type="match status" value="1"/>
</dbReference>
<accession>A0ABX2IFW7</accession>